<organism evidence="2 3">
    <name type="scientific">Anaerovibrio lipolyticus</name>
    <dbReference type="NCBI Taxonomy" id="82374"/>
    <lineage>
        <taxon>Bacteria</taxon>
        <taxon>Bacillati</taxon>
        <taxon>Bacillota</taxon>
        <taxon>Negativicutes</taxon>
        <taxon>Selenomonadales</taxon>
        <taxon>Selenomonadaceae</taxon>
        <taxon>Anaerovibrio</taxon>
    </lineage>
</organism>
<gene>
    <name evidence="2" type="ORF">NZ47_07545</name>
</gene>
<name>A0A0B2JZD0_9FIRM</name>
<dbReference type="EMBL" id="JSCE01000156">
    <property type="protein sequence ID" value="KHM51971.1"/>
    <property type="molecule type" value="Genomic_DNA"/>
</dbReference>
<dbReference type="Proteomes" id="UP000030993">
    <property type="component" value="Unassembled WGS sequence"/>
</dbReference>
<dbReference type="PANTHER" id="PTHR33221">
    <property type="entry name" value="WINGED HELIX-TURN-HELIX TRANSCRIPTIONAL REGULATOR, RRF2 FAMILY"/>
    <property type="match status" value="1"/>
</dbReference>
<dbReference type="PROSITE" id="PS51197">
    <property type="entry name" value="HTH_RRF2_2"/>
    <property type="match status" value="1"/>
</dbReference>
<dbReference type="eggNOG" id="COG1959">
    <property type="taxonomic scope" value="Bacteria"/>
</dbReference>
<dbReference type="RefSeq" id="WP_039208657.1">
    <property type="nucleotide sequence ID" value="NZ_CAMKSO010000006.1"/>
</dbReference>
<reference evidence="2 3" key="1">
    <citation type="journal article" date="2013" name="PLoS ONE">
        <title>Identification and characterization of three novel lipases belonging to families II and V from Anaerovibrio lipolyticus 5ST.</title>
        <authorList>
            <person name="Prive F."/>
            <person name="Kaderbhai N.N."/>
            <person name="Girdwood S."/>
            <person name="Worgan H.J."/>
            <person name="Pinloche E."/>
            <person name="Scollan N.D."/>
            <person name="Huws S.A."/>
            <person name="Newbold C.J."/>
        </authorList>
    </citation>
    <scope>NUCLEOTIDE SEQUENCE [LARGE SCALE GENOMIC DNA]</scope>
    <source>
        <strain evidence="2 3">5S</strain>
    </source>
</reference>
<evidence type="ECO:0000256" key="1">
    <source>
        <dbReference type="ARBA" id="ARBA00023125"/>
    </source>
</evidence>
<dbReference type="STRING" id="82374.NZ47_07545"/>
<keyword evidence="1" id="KW-0238">DNA-binding</keyword>
<dbReference type="GO" id="GO:0003677">
    <property type="term" value="F:DNA binding"/>
    <property type="evidence" value="ECO:0007669"/>
    <property type="project" value="UniProtKB-KW"/>
</dbReference>
<accession>A0A0B2JZD0</accession>
<dbReference type="InterPro" id="IPR036390">
    <property type="entry name" value="WH_DNA-bd_sf"/>
</dbReference>
<dbReference type="GO" id="GO:0003700">
    <property type="term" value="F:DNA-binding transcription factor activity"/>
    <property type="evidence" value="ECO:0007669"/>
    <property type="project" value="TreeGrafter"/>
</dbReference>
<dbReference type="InterPro" id="IPR030489">
    <property type="entry name" value="TR_Rrf2-type_CS"/>
</dbReference>
<protein>
    <submittedName>
        <fullName evidence="2">Rrf2 family transcriptional regulator</fullName>
    </submittedName>
</protein>
<dbReference type="PROSITE" id="PS01332">
    <property type="entry name" value="HTH_RRF2_1"/>
    <property type="match status" value="1"/>
</dbReference>
<dbReference type="Gene3D" id="1.10.10.10">
    <property type="entry name" value="Winged helix-like DNA-binding domain superfamily/Winged helix DNA-binding domain"/>
    <property type="match status" value="1"/>
</dbReference>
<dbReference type="InterPro" id="IPR036388">
    <property type="entry name" value="WH-like_DNA-bd_sf"/>
</dbReference>
<keyword evidence="3" id="KW-1185">Reference proteome</keyword>
<dbReference type="NCBIfam" id="TIGR00738">
    <property type="entry name" value="rrf2_super"/>
    <property type="match status" value="1"/>
</dbReference>
<sequence length="148" mass="16575">MRISAKGRYGLAAMSYLAANYKNGMAITVLHISETMGISKIYLEQVFSLLKRAGLVISIKGSQGGYFLNREPNSITAYDVLTAIEIAMVEKTDSTVEEKQPLLDKAMQEIVFSRLDDAVKSCLEEITLEDILNNVEKQKEPDNLMYFI</sequence>
<dbReference type="PANTHER" id="PTHR33221:SF5">
    <property type="entry name" value="HTH-TYPE TRANSCRIPTIONAL REGULATOR ISCR"/>
    <property type="match status" value="1"/>
</dbReference>
<dbReference type="Pfam" id="PF02082">
    <property type="entry name" value="Rrf2"/>
    <property type="match status" value="1"/>
</dbReference>
<dbReference type="InterPro" id="IPR000944">
    <property type="entry name" value="Tscrpt_reg_Rrf2"/>
</dbReference>
<dbReference type="GO" id="GO:0005829">
    <property type="term" value="C:cytosol"/>
    <property type="evidence" value="ECO:0007669"/>
    <property type="project" value="TreeGrafter"/>
</dbReference>
<comment type="caution">
    <text evidence="2">The sequence shown here is derived from an EMBL/GenBank/DDBJ whole genome shotgun (WGS) entry which is preliminary data.</text>
</comment>
<evidence type="ECO:0000313" key="3">
    <source>
        <dbReference type="Proteomes" id="UP000030993"/>
    </source>
</evidence>
<proteinExistence type="predicted"/>
<dbReference type="AlphaFoldDB" id="A0A0B2JZD0"/>
<evidence type="ECO:0000313" key="2">
    <source>
        <dbReference type="EMBL" id="KHM51971.1"/>
    </source>
</evidence>
<dbReference type="SUPFAM" id="SSF46785">
    <property type="entry name" value="Winged helix' DNA-binding domain"/>
    <property type="match status" value="1"/>
</dbReference>